<evidence type="ECO:0000256" key="7">
    <source>
        <dbReference type="SAM" id="MobiDB-lite"/>
    </source>
</evidence>
<keyword evidence="3 6" id="KW-0238">DNA-binding</keyword>
<evidence type="ECO:0000256" key="6">
    <source>
        <dbReference type="RuleBase" id="RU367031"/>
    </source>
</evidence>
<feature type="region of interest" description="Disordered" evidence="7">
    <location>
        <begin position="58"/>
        <end position="124"/>
    </location>
</feature>
<feature type="region of interest" description="Disordered" evidence="7">
    <location>
        <begin position="235"/>
        <end position="272"/>
    </location>
</feature>
<feature type="region of interest" description="Disordered" evidence="7">
    <location>
        <begin position="453"/>
        <end position="491"/>
    </location>
</feature>
<sequence length="491" mass="49961">FLPFLSGMDSNETHQQQQNRNAAAALAGPTAPSQAMHNRSSVGALSLLQPQPLQGVMLDGSPYSASVATQRGRGRPRKYAPPDVNVIDGGGANAGPPAKRKGRPLGSRTKQPRKASGGGGGGGGPLTAHVINVNAGEVDIAMKLVAFVNQEPRDVCILSVAGAVSSAVIQSHNPFGLVKLEGLYVITNMSGTFSNTESNGTVTRTGNLTVSLAGPDFMVVGGFVGGMLVAETQQQQNRNAAAPLAGPTSTSQAMHNRSDLRQPQPQPDPLVLDGAPNSLPVQQPWMLLGVEQLARARARAYAPPDGGDSGGGANAGPPARGGEEGSLTAHVININAGEDIAAKLVAFMNQEPRHVCVLSALGDVSIAELQSNNSLGLVKYEGPYVITNMSGTFSNTESNGTVTRTGNLNVSLAGPDFKIVGGCVGGMLVAGSPVQVIVGSFVPEGVKLSAASAPDNVLNSSGGGGPGLPQSQGPSESSEENDSTSPGNNPQ</sequence>
<keyword evidence="10" id="KW-1185">Reference proteome</keyword>
<comment type="function">
    <text evidence="6">Transcription factor that specifically binds AT-rich DNA sequences related to the nuclear matrix attachment regions (MARs).</text>
</comment>
<accession>A0ABQ7ZCV8</accession>
<protein>
    <recommendedName>
        <fullName evidence="6">AT-hook motif nuclear-localized protein</fullName>
    </recommendedName>
</protein>
<comment type="subcellular location">
    <subcellularLocation>
        <location evidence="1 6">Nucleus</location>
    </subcellularLocation>
</comment>
<dbReference type="PANTHER" id="PTHR31500:SF79">
    <property type="entry name" value="AT-HOOK MOTIF NUCLEAR-LOCALIZED PROTEIN"/>
    <property type="match status" value="1"/>
</dbReference>
<comment type="domain">
    <text evidence="6">The PPC domain mediates interactions between AHL proteins.</text>
</comment>
<evidence type="ECO:0000313" key="9">
    <source>
        <dbReference type="EMBL" id="KAH0877896.1"/>
    </source>
</evidence>
<dbReference type="Gene3D" id="3.30.1330.80">
    <property type="entry name" value="Hypothetical protein, similar to alpha- acetolactate decarboxylase, domain 2"/>
    <property type="match status" value="2"/>
</dbReference>
<feature type="non-terminal residue" evidence="9">
    <location>
        <position position="1"/>
    </location>
</feature>
<comment type="caution">
    <text evidence="9">The sequence shown here is derived from an EMBL/GenBank/DDBJ whole genome shotgun (WGS) entry which is preliminary data.</text>
</comment>
<dbReference type="SUPFAM" id="SSF117856">
    <property type="entry name" value="AF0104/ALDC/Ptd012-like"/>
    <property type="match status" value="2"/>
</dbReference>
<reference evidence="9 10" key="1">
    <citation type="submission" date="2021-05" db="EMBL/GenBank/DDBJ databases">
        <title>Genome Assembly of Synthetic Allotetraploid Brassica napus Reveals Homoeologous Exchanges between Subgenomes.</title>
        <authorList>
            <person name="Davis J.T."/>
        </authorList>
    </citation>
    <scope>NUCLEOTIDE SEQUENCE [LARGE SCALE GENOMIC DNA]</scope>
    <source>
        <strain evidence="10">cv. Da-Ae</strain>
        <tissue evidence="9">Seedling</tissue>
    </source>
</reference>
<dbReference type="PANTHER" id="PTHR31500">
    <property type="entry name" value="AT-HOOK MOTIF NUCLEAR-LOCALIZED PROTEIN 9"/>
    <property type="match status" value="1"/>
</dbReference>
<evidence type="ECO:0000313" key="10">
    <source>
        <dbReference type="Proteomes" id="UP000824890"/>
    </source>
</evidence>
<dbReference type="Pfam" id="PF03479">
    <property type="entry name" value="PCC"/>
    <property type="match status" value="2"/>
</dbReference>
<dbReference type="EMBL" id="JAGKQM010000015">
    <property type="protein sequence ID" value="KAH0877896.1"/>
    <property type="molecule type" value="Genomic_DNA"/>
</dbReference>
<feature type="region of interest" description="Disordered" evidence="7">
    <location>
        <begin position="300"/>
        <end position="325"/>
    </location>
</feature>
<evidence type="ECO:0000256" key="5">
    <source>
        <dbReference type="ARBA" id="ARBA00023242"/>
    </source>
</evidence>
<gene>
    <name evidence="9" type="ORF">HID58_065290</name>
</gene>
<name>A0ABQ7ZCV8_BRANA</name>
<evidence type="ECO:0000256" key="2">
    <source>
        <dbReference type="ARBA" id="ARBA00023015"/>
    </source>
</evidence>
<keyword evidence="5 6" id="KW-0539">Nucleus</keyword>
<feature type="domain" description="PPC" evidence="8">
    <location>
        <begin position="324"/>
        <end position="464"/>
    </location>
</feature>
<organism evidence="9 10">
    <name type="scientific">Brassica napus</name>
    <name type="common">Rape</name>
    <dbReference type="NCBI Taxonomy" id="3708"/>
    <lineage>
        <taxon>Eukaryota</taxon>
        <taxon>Viridiplantae</taxon>
        <taxon>Streptophyta</taxon>
        <taxon>Embryophyta</taxon>
        <taxon>Tracheophyta</taxon>
        <taxon>Spermatophyta</taxon>
        <taxon>Magnoliopsida</taxon>
        <taxon>eudicotyledons</taxon>
        <taxon>Gunneridae</taxon>
        <taxon>Pentapetalae</taxon>
        <taxon>rosids</taxon>
        <taxon>malvids</taxon>
        <taxon>Brassicales</taxon>
        <taxon>Brassicaceae</taxon>
        <taxon>Brassiceae</taxon>
        <taxon>Brassica</taxon>
    </lineage>
</organism>
<proteinExistence type="predicted"/>
<feature type="compositionally biased region" description="Low complexity" evidence="7">
    <location>
        <begin position="15"/>
        <end position="35"/>
    </location>
</feature>
<keyword evidence="2 6" id="KW-0805">Transcription regulation</keyword>
<dbReference type="CDD" id="cd11378">
    <property type="entry name" value="DUF296"/>
    <property type="match status" value="2"/>
</dbReference>
<dbReference type="PROSITE" id="PS51742">
    <property type="entry name" value="PPC"/>
    <property type="match status" value="2"/>
</dbReference>
<dbReference type="Proteomes" id="UP000824890">
    <property type="component" value="Unassembled WGS sequence"/>
</dbReference>
<evidence type="ECO:0000256" key="4">
    <source>
        <dbReference type="ARBA" id="ARBA00023163"/>
    </source>
</evidence>
<evidence type="ECO:0000256" key="1">
    <source>
        <dbReference type="ARBA" id="ARBA00004123"/>
    </source>
</evidence>
<feature type="region of interest" description="Disordered" evidence="7">
    <location>
        <begin position="1"/>
        <end position="38"/>
    </location>
</feature>
<dbReference type="InterPro" id="IPR039605">
    <property type="entry name" value="AHL"/>
</dbReference>
<feature type="domain" description="PPC" evidence="8">
    <location>
        <begin position="123"/>
        <end position="266"/>
    </location>
</feature>
<keyword evidence="4 6" id="KW-0804">Transcription</keyword>
<dbReference type="InterPro" id="IPR005175">
    <property type="entry name" value="PPC_dom"/>
</dbReference>
<evidence type="ECO:0000256" key="3">
    <source>
        <dbReference type="ARBA" id="ARBA00023125"/>
    </source>
</evidence>
<evidence type="ECO:0000259" key="8">
    <source>
        <dbReference type="PROSITE" id="PS51742"/>
    </source>
</evidence>